<dbReference type="GO" id="GO:0016020">
    <property type="term" value="C:membrane"/>
    <property type="evidence" value="ECO:0007669"/>
    <property type="project" value="InterPro"/>
</dbReference>
<feature type="signal peptide" evidence="3">
    <location>
        <begin position="1"/>
        <end position="25"/>
    </location>
</feature>
<feature type="transmembrane region" description="Helical" evidence="2">
    <location>
        <begin position="262"/>
        <end position="279"/>
    </location>
</feature>
<feature type="transmembrane region" description="Helical" evidence="2">
    <location>
        <begin position="142"/>
        <end position="161"/>
    </location>
</feature>
<sequence length="281" mass="28870">MSPLAVLAVLCAAALHASWNAIAHAVTDRLAGFTVLVGTAAVCGALLVPFTGLPDPAAWPYLVASAALHVLYHLALMASYRTGDFGQVYPLARGTSPWVVALVAVLLLGEEMSGSSLFAVLVISAGLTALVFAGGRPGRAQAPALLAALATGLLIAAYTVVDGLGVRVWDDPVGYIAWLMLLQGPPFAAVAVLARRRALPGALRPVWRVGVVGGVLATLSYGLVLWAQTFGVLAGVAALRESSIVFGAVIGTVLFGERFGRVRVVSAVAVALGILLLYVDP</sequence>
<dbReference type="Pfam" id="PF00892">
    <property type="entry name" value="EamA"/>
    <property type="match status" value="1"/>
</dbReference>
<dbReference type="InterPro" id="IPR037185">
    <property type="entry name" value="EmrE-like"/>
</dbReference>
<evidence type="ECO:0000256" key="3">
    <source>
        <dbReference type="SAM" id="SignalP"/>
    </source>
</evidence>
<feature type="transmembrane region" description="Helical" evidence="2">
    <location>
        <begin position="58"/>
        <end position="76"/>
    </location>
</feature>
<evidence type="ECO:0000256" key="1">
    <source>
        <dbReference type="ARBA" id="ARBA00007362"/>
    </source>
</evidence>
<feature type="domain" description="EamA" evidence="4">
    <location>
        <begin position="144"/>
        <end position="278"/>
    </location>
</feature>
<evidence type="ECO:0000313" key="6">
    <source>
        <dbReference type="Proteomes" id="UP000253318"/>
    </source>
</evidence>
<comment type="similarity">
    <text evidence="1">Belongs to the EamA transporter family.</text>
</comment>
<gene>
    <name evidence="5" type="ORF">DEF24_07930</name>
</gene>
<reference evidence="5 6" key="1">
    <citation type="submission" date="2018-04" db="EMBL/GenBank/DDBJ databases">
        <title>Novel actinobacteria from marine sediment.</title>
        <authorList>
            <person name="Ng Z.Y."/>
            <person name="Tan G.Y.A."/>
        </authorList>
    </citation>
    <scope>NUCLEOTIDE SEQUENCE [LARGE SCALE GENOMIC DNA]</scope>
    <source>
        <strain evidence="5 6">TPS81</strain>
    </source>
</reference>
<dbReference type="RefSeq" id="WP_114398286.1">
    <property type="nucleotide sequence ID" value="NZ_QEIM01000066.1"/>
</dbReference>
<feature type="transmembrane region" description="Helical" evidence="2">
    <location>
        <begin position="206"/>
        <end position="226"/>
    </location>
</feature>
<feature type="transmembrane region" description="Helical" evidence="2">
    <location>
        <begin position="232"/>
        <end position="255"/>
    </location>
</feature>
<dbReference type="Proteomes" id="UP000253318">
    <property type="component" value="Unassembled WGS sequence"/>
</dbReference>
<keyword evidence="2" id="KW-0472">Membrane</keyword>
<evidence type="ECO:0000313" key="5">
    <source>
        <dbReference type="EMBL" id="RCV60073.1"/>
    </source>
</evidence>
<accession>A0A368T7N8</accession>
<evidence type="ECO:0000256" key="2">
    <source>
        <dbReference type="SAM" id="Phobius"/>
    </source>
</evidence>
<keyword evidence="6" id="KW-1185">Reference proteome</keyword>
<dbReference type="EMBL" id="QEIN01000047">
    <property type="protein sequence ID" value="RCV60073.1"/>
    <property type="molecule type" value="Genomic_DNA"/>
</dbReference>
<organism evidence="5 6">
    <name type="scientific">Marinitenerispora sediminis</name>
    <dbReference type="NCBI Taxonomy" id="1931232"/>
    <lineage>
        <taxon>Bacteria</taxon>
        <taxon>Bacillati</taxon>
        <taxon>Actinomycetota</taxon>
        <taxon>Actinomycetes</taxon>
        <taxon>Streptosporangiales</taxon>
        <taxon>Nocardiopsidaceae</taxon>
        <taxon>Marinitenerispora</taxon>
    </lineage>
</organism>
<keyword evidence="2" id="KW-1133">Transmembrane helix</keyword>
<comment type="caution">
    <text evidence="5">The sequence shown here is derived from an EMBL/GenBank/DDBJ whole genome shotgun (WGS) entry which is preliminary data.</text>
</comment>
<keyword evidence="2" id="KW-0812">Transmembrane</keyword>
<feature type="transmembrane region" description="Helical" evidence="2">
    <location>
        <begin position="173"/>
        <end position="194"/>
    </location>
</feature>
<feature type="chain" id="PRO_5016703653" evidence="3">
    <location>
        <begin position="26"/>
        <end position="281"/>
    </location>
</feature>
<dbReference type="AlphaFoldDB" id="A0A368T7N8"/>
<keyword evidence="3" id="KW-0732">Signal</keyword>
<dbReference type="OrthoDB" id="9783707at2"/>
<dbReference type="Gene3D" id="1.10.3730.20">
    <property type="match status" value="1"/>
</dbReference>
<evidence type="ECO:0000259" key="4">
    <source>
        <dbReference type="Pfam" id="PF00892"/>
    </source>
</evidence>
<proteinExistence type="inferred from homology"/>
<feature type="transmembrane region" description="Helical" evidence="2">
    <location>
        <begin position="88"/>
        <end position="109"/>
    </location>
</feature>
<dbReference type="InterPro" id="IPR000620">
    <property type="entry name" value="EamA_dom"/>
</dbReference>
<name>A0A368T7N8_9ACTN</name>
<feature type="transmembrane region" description="Helical" evidence="2">
    <location>
        <begin position="115"/>
        <end position="135"/>
    </location>
</feature>
<protein>
    <submittedName>
        <fullName evidence="5">EamA family transporter</fullName>
    </submittedName>
</protein>
<dbReference type="SUPFAM" id="SSF103481">
    <property type="entry name" value="Multidrug resistance efflux transporter EmrE"/>
    <property type="match status" value="2"/>
</dbReference>